<accession>A0A0W0YDE8</accession>
<proteinExistence type="predicted"/>
<protein>
    <recommendedName>
        <fullName evidence="2">SidE PDE domain-containing protein</fullName>
    </recommendedName>
</protein>
<feature type="region of interest" description="Disordered" evidence="1">
    <location>
        <begin position="1"/>
        <end position="42"/>
    </location>
</feature>
<sequence>MSKYVRKTATNLPSNSPFPVQKSRYESKKPGYQTKPNHSQPPMDSLAVFEWETFAPLTDFSDNSLAEVYKRISRDIIERPYHYDPHKVFNAQGKKIDKYPFSKANNTEPPEKISGVAVYKQNHGTGHALRQMIYTDAIINKMAVDGNSKGRAIAQAINSNPEIKSALKLAAYCKRIGRTLDHEKDNRGSATIYSKRSADMFEQIAKELGFNHNLIQIIKEGMLEHTLKKKHTLDSYQDVAGINGKALRYFTENVLMSAHRIDLTRIFSVKRGALENSLQYYFDNSQLKEVVNNLVEMGCKANAMTGNKVAHQEAGVNYTYKPSLDGKKLVEVVANIDQAITELSHLQLATSNPVINLDNPISLPQPTETKYVFAFDIDDTLIKQHSFKDKEGPLFKQKEMTKIKAKMAEAISNGHEVWIVTANWKYKKEDMKKLFGQDSDNLLGKIKFYNGIDIGQELNIPHDRLHTIHSEGKKAEFLSKVIMKNDDLKNYKVNCVLFDDTQSQIDKCVAYCSGNINIEGYRVDDYKALRQERPWPKRLLSEVFAKKVNNALATQPGLNPQICVPMNQPPVPLIKDYFLGNGHKVIGIAVNTKPEGGFIVQGKNSNGDDRFIQVHANGSIRNYQGKRIINGYVAQKMKAEVSEIFKHFNVILLVAVENKNGYKASDGKNIHFFSSAMPTQHVKKLDHSMESKVQTQCF</sequence>
<dbReference type="Pfam" id="PF12252">
    <property type="entry name" value="SidE_PDE"/>
    <property type="match status" value="1"/>
</dbReference>
<name>A0A0W0YDE8_9GAMM</name>
<dbReference type="PATRIC" id="fig|28087.4.peg.3723"/>
<dbReference type="OrthoDB" id="5630341at2"/>
<dbReference type="Proteomes" id="UP000054621">
    <property type="component" value="Unassembled WGS sequence"/>
</dbReference>
<feature type="domain" description="SidE PDE" evidence="2">
    <location>
        <begin position="75"/>
        <end position="309"/>
    </location>
</feature>
<evidence type="ECO:0000313" key="3">
    <source>
        <dbReference type="EMBL" id="KTD54644.1"/>
    </source>
</evidence>
<evidence type="ECO:0000259" key="2">
    <source>
        <dbReference type="Pfam" id="PF12252"/>
    </source>
</evidence>
<dbReference type="eggNOG" id="ENOG5032KAD">
    <property type="taxonomic scope" value="Bacteria"/>
</dbReference>
<dbReference type="EMBL" id="LNYV01000037">
    <property type="protein sequence ID" value="KTD54644.1"/>
    <property type="molecule type" value="Genomic_DNA"/>
</dbReference>
<feature type="compositionally biased region" description="Polar residues" evidence="1">
    <location>
        <begin position="8"/>
        <end position="18"/>
    </location>
</feature>
<dbReference type="RefSeq" id="WP_051544793.1">
    <property type="nucleotide sequence ID" value="NZ_CAAAJE010000003.1"/>
</dbReference>
<dbReference type="AlphaFoldDB" id="A0A0W0YDE8"/>
<evidence type="ECO:0000256" key="1">
    <source>
        <dbReference type="SAM" id="MobiDB-lite"/>
    </source>
</evidence>
<reference evidence="3 4" key="1">
    <citation type="submission" date="2015-11" db="EMBL/GenBank/DDBJ databases">
        <title>Genomic analysis of 38 Legionella species identifies large and diverse effector repertoires.</title>
        <authorList>
            <person name="Burstein D."/>
            <person name="Amaro F."/>
            <person name="Zusman T."/>
            <person name="Lifshitz Z."/>
            <person name="Cohen O."/>
            <person name="Gilbert J.A."/>
            <person name="Pupko T."/>
            <person name="Shuman H.A."/>
            <person name="Segal G."/>
        </authorList>
    </citation>
    <scope>NUCLEOTIDE SEQUENCE [LARGE SCALE GENOMIC DNA]</scope>
    <source>
        <strain evidence="3 4">Mt.St.Helens-4</strain>
    </source>
</reference>
<dbReference type="InterPro" id="IPR021014">
    <property type="entry name" value="SidE_PDE"/>
</dbReference>
<comment type="caution">
    <text evidence="3">The sequence shown here is derived from an EMBL/GenBank/DDBJ whole genome shotgun (WGS) entry which is preliminary data.</text>
</comment>
<organism evidence="3 4">
    <name type="scientific">Legionella sainthelensi</name>
    <dbReference type="NCBI Taxonomy" id="28087"/>
    <lineage>
        <taxon>Bacteria</taxon>
        <taxon>Pseudomonadati</taxon>
        <taxon>Pseudomonadota</taxon>
        <taxon>Gammaproteobacteria</taxon>
        <taxon>Legionellales</taxon>
        <taxon>Legionellaceae</taxon>
        <taxon>Legionella</taxon>
    </lineage>
</organism>
<gene>
    <name evidence="3" type="ORF">Lsai_3466</name>
</gene>
<evidence type="ECO:0000313" key="4">
    <source>
        <dbReference type="Proteomes" id="UP000054621"/>
    </source>
</evidence>